<organism evidence="5 6">
    <name type="scientific">Streptomyces nanshensis</name>
    <dbReference type="NCBI Taxonomy" id="518642"/>
    <lineage>
        <taxon>Bacteria</taxon>
        <taxon>Bacillati</taxon>
        <taxon>Actinomycetota</taxon>
        <taxon>Actinomycetes</taxon>
        <taxon>Kitasatosporales</taxon>
        <taxon>Streptomycetaceae</taxon>
        <taxon>Streptomyces</taxon>
    </lineage>
</organism>
<evidence type="ECO:0000256" key="3">
    <source>
        <dbReference type="ARBA" id="ARBA00023163"/>
    </source>
</evidence>
<evidence type="ECO:0000256" key="2">
    <source>
        <dbReference type="ARBA" id="ARBA00023125"/>
    </source>
</evidence>
<dbReference type="PANTHER" id="PTHR33204">
    <property type="entry name" value="TRANSCRIPTIONAL REGULATOR, MARR FAMILY"/>
    <property type="match status" value="1"/>
</dbReference>
<dbReference type="Gene3D" id="1.10.10.10">
    <property type="entry name" value="Winged helix-like DNA-binding domain superfamily/Winged helix DNA-binding domain"/>
    <property type="match status" value="1"/>
</dbReference>
<dbReference type="RefSeq" id="WP_070016206.1">
    <property type="nucleotide sequence ID" value="NZ_LJGW01000146.1"/>
</dbReference>
<accession>A0A1E7L888</accession>
<dbReference type="AlphaFoldDB" id="A0A1E7L888"/>
<dbReference type="PANTHER" id="PTHR33204:SF37">
    <property type="entry name" value="HTH-TYPE TRANSCRIPTIONAL REGULATOR YODB"/>
    <property type="match status" value="1"/>
</dbReference>
<dbReference type="Pfam" id="PF01638">
    <property type="entry name" value="HxlR"/>
    <property type="match status" value="1"/>
</dbReference>
<dbReference type="EMBL" id="LJGW01000146">
    <property type="protein sequence ID" value="OEV12321.1"/>
    <property type="molecule type" value="Genomic_DNA"/>
</dbReference>
<dbReference type="PROSITE" id="PS51118">
    <property type="entry name" value="HTH_HXLR"/>
    <property type="match status" value="1"/>
</dbReference>
<dbReference type="InterPro" id="IPR036388">
    <property type="entry name" value="WH-like_DNA-bd_sf"/>
</dbReference>
<dbReference type="Proteomes" id="UP000176005">
    <property type="component" value="Unassembled WGS sequence"/>
</dbReference>
<dbReference type="SUPFAM" id="SSF46785">
    <property type="entry name" value="Winged helix' DNA-binding domain"/>
    <property type="match status" value="1"/>
</dbReference>
<keyword evidence="6" id="KW-1185">Reference proteome</keyword>
<evidence type="ECO:0000259" key="4">
    <source>
        <dbReference type="PROSITE" id="PS51118"/>
    </source>
</evidence>
<keyword evidence="1" id="KW-0805">Transcription regulation</keyword>
<keyword evidence="3" id="KW-0804">Transcription</keyword>
<keyword evidence="2" id="KW-0238">DNA-binding</keyword>
<name>A0A1E7L888_9ACTN</name>
<sequence length="112" mass="12335">MSDVFHKDCPAREVLGHLAGRWTILVLTALLAEPRRYHELRTAVAGISDKSLAATLRSLQQDGLVHRRVDTGQPPPVTYSVTELGRGAAAALDPLLQWIRANATEIEARRET</sequence>
<gene>
    <name evidence="5" type="ORF">AN218_08785</name>
</gene>
<dbReference type="InterPro" id="IPR002577">
    <property type="entry name" value="HTH_HxlR"/>
</dbReference>
<feature type="domain" description="HTH hxlR-type" evidence="4">
    <location>
        <begin position="9"/>
        <end position="107"/>
    </location>
</feature>
<evidence type="ECO:0000313" key="6">
    <source>
        <dbReference type="Proteomes" id="UP000176005"/>
    </source>
</evidence>
<dbReference type="InterPro" id="IPR036390">
    <property type="entry name" value="WH_DNA-bd_sf"/>
</dbReference>
<evidence type="ECO:0000256" key="1">
    <source>
        <dbReference type="ARBA" id="ARBA00023015"/>
    </source>
</evidence>
<proteinExistence type="predicted"/>
<dbReference type="PATRIC" id="fig|518642.10.peg.1550"/>
<reference evidence="5 6" key="1">
    <citation type="journal article" date="2016" name="Front. Microbiol.">
        <title>Comparative Genomics Analysis of Streptomyces Species Reveals Their Adaptation to the Marine Environment and Their Diversity at the Genomic Level.</title>
        <authorList>
            <person name="Tian X."/>
            <person name="Zhang Z."/>
            <person name="Yang T."/>
            <person name="Chen M."/>
            <person name="Li J."/>
            <person name="Chen F."/>
            <person name="Yang J."/>
            <person name="Li W."/>
            <person name="Zhang B."/>
            <person name="Zhang Z."/>
            <person name="Wu J."/>
            <person name="Zhang C."/>
            <person name="Long L."/>
            <person name="Xiao J."/>
        </authorList>
    </citation>
    <scope>NUCLEOTIDE SEQUENCE [LARGE SCALE GENOMIC DNA]</scope>
    <source>
        <strain evidence="5 6">SCSIO 10429</strain>
    </source>
</reference>
<dbReference type="GO" id="GO:0003677">
    <property type="term" value="F:DNA binding"/>
    <property type="evidence" value="ECO:0007669"/>
    <property type="project" value="UniProtKB-KW"/>
</dbReference>
<comment type="caution">
    <text evidence="5">The sequence shown here is derived from an EMBL/GenBank/DDBJ whole genome shotgun (WGS) entry which is preliminary data.</text>
</comment>
<evidence type="ECO:0000313" key="5">
    <source>
        <dbReference type="EMBL" id="OEV12321.1"/>
    </source>
</evidence>
<protein>
    <submittedName>
        <fullName evidence="5">HxlR family transcriptional regulator</fullName>
    </submittedName>
</protein>